<reference evidence="2" key="1">
    <citation type="submission" date="2021-02" db="EMBL/GenBank/DDBJ databases">
        <authorList>
            <person name="Nowell W R."/>
        </authorList>
    </citation>
    <scope>NUCLEOTIDE SEQUENCE</scope>
</reference>
<gene>
    <name evidence="1" type="ORF">OVA965_LOCUS43431</name>
    <name evidence="2" type="ORF">TMI583_LOCUS45698</name>
</gene>
<feature type="non-terminal residue" evidence="2">
    <location>
        <position position="1"/>
    </location>
</feature>
<evidence type="ECO:0000313" key="1">
    <source>
        <dbReference type="EMBL" id="CAF1625511.1"/>
    </source>
</evidence>
<dbReference type="EMBL" id="CAJOBA010082441">
    <property type="protein sequence ID" value="CAF4448110.1"/>
    <property type="molecule type" value="Genomic_DNA"/>
</dbReference>
<proteinExistence type="predicted"/>
<sequence length="76" mass="8462">ALIIHDPKDPWISAYEDEGILMLIDWYHTLALDLEAYYLSPASNGTEPIPEKPNKRIDRAGGDVCDTLVNFCDGGQ</sequence>
<dbReference type="Proteomes" id="UP000677228">
    <property type="component" value="Unassembled WGS sequence"/>
</dbReference>
<evidence type="ECO:0000313" key="2">
    <source>
        <dbReference type="EMBL" id="CAF4448110.1"/>
    </source>
</evidence>
<protein>
    <submittedName>
        <fullName evidence="2">Uncharacterized protein</fullName>
    </submittedName>
</protein>
<accession>A0A8S2WF93</accession>
<dbReference type="EMBL" id="CAJNOK010057231">
    <property type="protein sequence ID" value="CAF1625511.1"/>
    <property type="molecule type" value="Genomic_DNA"/>
</dbReference>
<name>A0A8S2WF93_9BILA</name>
<organism evidence="2 3">
    <name type="scientific">Didymodactylos carnosus</name>
    <dbReference type="NCBI Taxonomy" id="1234261"/>
    <lineage>
        <taxon>Eukaryota</taxon>
        <taxon>Metazoa</taxon>
        <taxon>Spiralia</taxon>
        <taxon>Gnathifera</taxon>
        <taxon>Rotifera</taxon>
        <taxon>Eurotatoria</taxon>
        <taxon>Bdelloidea</taxon>
        <taxon>Philodinida</taxon>
        <taxon>Philodinidae</taxon>
        <taxon>Didymodactylos</taxon>
    </lineage>
</organism>
<dbReference type="Proteomes" id="UP000682733">
    <property type="component" value="Unassembled WGS sequence"/>
</dbReference>
<comment type="caution">
    <text evidence="2">The sequence shown here is derived from an EMBL/GenBank/DDBJ whole genome shotgun (WGS) entry which is preliminary data.</text>
</comment>
<dbReference type="AlphaFoldDB" id="A0A8S2WF93"/>
<evidence type="ECO:0000313" key="3">
    <source>
        <dbReference type="Proteomes" id="UP000682733"/>
    </source>
</evidence>